<evidence type="ECO:0000313" key="4">
    <source>
        <dbReference type="Proteomes" id="UP000064912"/>
    </source>
</evidence>
<dbReference type="AlphaFoldDB" id="A0A0D6AX77"/>
<feature type="domain" description="FAD dependent oxidoreductase" evidence="2">
    <location>
        <begin position="38"/>
        <end position="386"/>
    </location>
</feature>
<dbReference type="GO" id="GO:0005737">
    <property type="term" value="C:cytoplasm"/>
    <property type="evidence" value="ECO:0007669"/>
    <property type="project" value="TreeGrafter"/>
</dbReference>
<dbReference type="SUPFAM" id="SSF51905">
    <property type="entry name" value="FAD/NAD(P)-binding domain"/>
    <property type="match status" value="1"/>
</dbReference>
<proteinExistence type="predicted"/>
<dbReference type="PATRIC" id="fig|35806.4.peg.361"/>
<name>A0A0D6AX77_RHOSU</name>
<dbReference type="Pfam" id="PF01266">
    <property type="entry name" value="DAO"/>
    <property type="match status" value="1"/>
</dbReference>
<reference evidence="3 4" key="1">
    <citation type="submission" date="2015-02" db="EMBL/GenBank/DDBJ databases">
        <title>Genome sequene of Rhodovulum sulfidophilum DSM 2351.</title>
        <authorList>
            <person name="Nagao N."/>
        </authorList>
    </citation>
    <scope>NUCLEOTIDE SEQUENCE [LARGE SCALE GENOMIC DNA]</scope>
    <source>
        <strain evidence="3 4">DSM 2351</strain>
    </source>
</reference>
<dbReference type="PANTHER" id="PTHR13847:SF281">
    <property type="entry name" value="FAD DEPENDENT OXIDOREDUCTASE DOMAIN-CONTAINING PROTEIN"/>
    <property type="match status" value="1"/>
</dbReference>
<dbReference type="Gene3D" id="3.50.50.60">
    <property type="entry name" value="FAD/NAD(P)-binding domain"/>
    <property type="match status" value="1"/>
</dbReference>
<sequence length="432" mass="46276">MNLLFANDRRGTYPPSWYAETTPPLPPFAPLDGDRRADICIVGGGYTGLSAALHLAEDGRDVVLVEAHRVGFGASGRNGGQVGSGQRLHQDALERMLGDGPATRLWHLAEDARTLVSDLIARHDIACDLRPGIVYAESTARGTREAHDYAEKLRNDYDYDLLEPLSRDELQAIVGAPCYRGGVLDWGGSHLNPLAYALGLARAAERAGATIHEATLVERVDAGAVVVTDRGRIIADRVILAANGYLGGLERHVAARVMPINNYMVATEPLGERAASVLARDVAVADSRFVVNYFRLSPDGRLLFGGGESYGYRFPEDIRALVRKPLLKVFPQLSDVALTHAWGGTLAITRSRLPCLATPAPGIFSASGFSGHGVAMATLAGRVLAEAAQGDSRDFETFARIPSRPFPGGGAFRAPLLALAMAWYALRDTAGI</sequence>
<keyword evidence="1" id="KW-0560">Oxidoreductase</keyword>
<organism evidence="3 4">
    <name type="scientific">Rhodovulum sulfidophilum</name>
    <name type="common">Rhodobacter sulfidophilus</name>
    <dbReference type="NCBI Taxonomy" id="35806"/>
    <lineage>
        <taxon>Bacteria</taxon>
        <taxon>Pseudomonadati</taxon>
        <taxon>Pseudomonadota</taxon>
        <taxon>Alphaproteobacteria</taxon>
        <taxon>Rhodobacterales</taxon>
        <taxon>Paracoccaceae</taxon>
        <taxon>Rhodovulum</taxon>
    </lineage>
</organism>
<dbReference type="EMBL" id="AP014800">
    <property type="protein sequence ID" value="BAQ67523.1"/>
    <property type="molecule type" value="Genomic_DNA"/>
</dbReference>
<dbReference type="KEGG" id="rsu:NHU_00352"/>
<evidence type="ECO:0000256" key="1">
    <source>
        <dbReference type="ARBA" id="ARBA00023002"/>
    </source>
</evidence>
<dbReference type="GO" id="GO:0016491">
    <property type="term" value="F:oxidoreductase activity"/>
    <property type="evidence" value="ECO:0007669"/>
    <property type="project" value="UniProtKB-KW"/>
</dbReference>
<dbReference type="Proteomes" id="UP000064912">
    <property type="component" value="Chromosome"/>
</dbReference>
<dbReference type="InterPro" id="IPR036188">
    <property type="entry name" value="FAD/NAD-bd_sf"/>
</dbReference>
<accession>A0A0D6AX77</accession>
<gene>
    <name evidence="3" type="primary">puuB</name>
    <name evidence="3" type="ORF">NHU_00352</name>
</gene>
<dbReference type="eggNOG" id="COG0665">
    <property type="taxonomic scope" value="Bacteria"/>
</dbReference>
<protein>
    <submittedName>
        <fullName evidence="3">Gamma-glutamylputrescine oxidoreductase PuuB</fullName>
    </submittedName>
</protein>
<dbReference type="PANTHER" id="PTHR13847">
    <property type="entry name" value="SARCOSINE DEHYDROGENASE-RELATED"/>
    <property type="match status" value="1"/>
</dbReference>
<evidence type="ECO:0000259" key="2">
    <source>
        <dbReference type="Pfam" id="PF01266"/>
    </source>
</evidence>
<evidence type="ECO:0000313" key="3">
    <source>
        <dbReference type="EMBL" id="BAQ67523.1"/>
    </source>
</evidence>
<dbReference type="Gene3D" id="3.30.9.10">
    <property type="entry name" value="D-Amino Acid Oxidase, subunit A, domain 2"/>
    <property type="match status" value="1"/>
</dbReference>
<dbReference type="InterPro" id="IPR006076">
    <property type="entry name" value="FAD-dep_OxRdtase"/>
</dbReference>